<dbReference type="Proteomes" id="UP000638263">
    <property type="component" value="Unassembled WGS sequence"/>
</dbReference>
<protein>
    <submittedName>
        <fullName evidence="2">Uncharacterized protein</fullName>
    </submittedName>
</protein>
<feature type="compositionally biased region" description="Basic and acidic residues" evidence="1">
    <location>
        <begin position="35"/>
        <end position="61"/>
    </location>
</feature>
<evidence type="ECO:0000256" key="1">
    <source>
        <dbReference type="SAM" id="MobiDB-lite"/>
    </source>
</evidence>
<reference evidence="2" key="2">
    <citation type="submission" date="2020-09" db="EMBL/GenBank/DDBJ databases">
        <authorList>
            <person name="Sun Q."/>
            <person name="Zhou Y."/>
        </authorList>
    </citation>
    <scope>NUCLEOTIDE SEQUENCE</scope>
    <source>
        <strain evidence="2">CGMCC 4.3508</strain>
    </source>
</reference>
<evidence type="ECO:0000313" key="3">
    <source>
        <dbReference type="Proteomes" id="UP000638263"/>
    </source>
</evidence>
<proteinExistence type="predicted"/>
<sequence length="61" mass="6847">MTRAVVAPSADRFRVESRSSDRGCPIGVPHRARTHRDPGRVGDHRPPVDRVPDRGVHDRAR</sequence>
<name>A0A917RT45_9NOCA</name>
<keyword evidence="3" id="KW-1185">Reference proteome</keyword>
<feature type="region of interest" description="Disordered" evidence="1">
    <location>
        <begin position="1"/>
        <end position="61"/>
    </location>
</feature>
<gene>
    <name evidence="2" type="ORF">GCM10011588_47470</name>
</gene>
<comment type="caution">
    <text evidence="2">The sequence shown here is derived from an EMBL/GenBank/DDBJ whole genome shotgun (WGS) entry which is preliminary data.</text>
</comment>
<accession>A0A917RT45</accession>
<reference evidence="2" key="1">
    <citation type="journal article" date="2014" name="Int. J. Syst. Evol. Microbiol.">
        <title>Complete genome sequence of Corynebacterium casei LMG S-19264T (=DSM 44701T), isolated from a smear-ripened cheese.</title>
        <authorList>
            <consortium name="US DOE Joint Genome Institute (JGI-PGF)"/>
            <person name="Walter F."/>
            <person name="Albersmeier A."/>
            <person name="Kalinowski J."/>
            <person name="Ruckert C."/>
        </authorList>
    </citation>
    <scope>NUCLEOTIDE SEQUENCE</scope>
    <source>
        <strain evidence="2">CGMCC 4.3508</strain>
    </source>
</reference>
<dbReference type="EMBL" id="BMMH01000010">
    <property type="protein sequence ID" value="GGL27205.1"/>
    <property type="molecule type" value="Genomic_DNA"/>
</dbReference>
<feature type="compositionally biased region" description="Basic and acidic residues" evidence="1">
    <location>
        <begin position="11"/>
        <end position="21"/>
    </location>
</feature>
<evidence type="ECO:0000313" key="2">
    <source>
        <dbReference type="EMBL" id="GGL27205.1"/>
    </source>
</evidence>
<organism evidence="2 3">
    <name type="scientific">Nocardia jinanensis</name>
    <dbReference type="NCBI Taxonomy" id="382504"/>
    <lineage>
        <taxon>Bacteria</taxon>
        <taxon>Bacillati</taxon>
        <taxon>Actinomycetota</taxon>
        <taxon>Actinomycetes</taxon>
        <taxon>Mycobacteriales</taxon>
        <taxon>Nocardiaceae</taxon>
        <taxon>Nocardia</taxon>
    </lineage>
</organism>
<dbReference type="AlphaFoldDB" id="A0A917RT45"/>